<dbReference type="InterPro" id="IPR020846">
    <property type="entry name" value="MFS_dom"/>
</dbReference>
<comment type="similarity">
    <text evidence="2">Belongs to the major facilitator superfamily. Bcr/CmlA family.</text>
</comment>
<dbReference type="PANTHER" id="PTHR43124:SF3">
    <property type="entry name" value="CHLORAMPHENICOL EFFLUX PUMP RV0191"/>
    <property type="match status" value="1"/>
</dbReference>
<dbReference type="GO" id="GO:1990961">
    <property type="term" value="P:xenobiotic detoxification by transmembrane export across the plasma membrane"/>
    <property type="evidence" value="ECO:0007669"/>
    <property type="project" value="InterPro"/>
</dbReference>
<feature type="transmembrane region" description="Helical" evidence="8">
    <location>
        <begin position="187"/>
        <end position="211"/>
    </location>
</feature>
<feature type="transmembrane region" description="Helical" evidence="8">
    <location>
        <begin position="252"/>
        <end position="274"/>
    </location>
</feature>
<evidence type="ECO:0000259" key="9">
    <source>
        <dbReference type="PROSITE" id="PS50850"/>
    </source>
</evidence>
<feature type="domain" description="Major facilitator superfamily (MFS) profile" evidence="9">
    <location>
        <begin position="1"/>
        <end position="365"/>
    </location>
</feature>
<dbReference type="CDD" id="cd17320">
    <property type="entry name" value="MFS_MdfA_MDR_like"/>
    <property type="match status" value="1"/>
</dbReference>
<evidence type="ECO:0000256" key="2">
    <source>
        <dbReference type="ARBA" id="ARBA00006236"/>
    </source>
</evidence>
<keyword evidence="5 8" id="KW-0812">Transmembrane</keyword>
<feature type="transmembrane region" description="Helical" evidence="8">
    <location>
        <begin position="50"/>
        <end position="69"/>
    </location>
</feature>
<evidence type="ECO:0000256" key="6">
    <source>
        <dbReference type="ARBA" id="ARBA00022989"/>
    </source>
</evidence>
<dbReference type="PANTHER" id="PTHR43124">
    <property type="entry name" value="PURINE EFFLUX PUMP PBUE"/>
    <property type="match status" value="1"/>
</dbReference>
<dbReference type="Gene3D" id="1.20.1720.10">
    <property type="entry name" value="Multidrug resistance protein D"/>
    <property type="match status" value="1"/>
</dbReference>
<dbReference type="SUPFAM" id="SSF103473">
    <property type="entry name" value="MFS general substrate transporter"/>
    <property type="match status" value="1"/>
</dbReference>
<feature type="transmembrane region" description="Helical" evidence="8">
    <location>
        <begin position="108"/>
        <end position="134"/>
    </location>
</feature>
<dbReference type="PROSITE" id="PS50850">
    <property type="entry name" value="MFS"/>
    <property type="match status" value="1"/>
</dbReference>
<dbReference type="GO" id="GO:0042910">
    <property type="term" value="F:xenobiotic transmembrane transporter activity"/>
    <property type="evidence" value="ECO:0007669"/>
    <property type="project" value="InterPro"/>
</dbReference>
<feature type="transmembrane region" description="Helical" evidence="8">
    <location>
        <begin position="317"/>
        <end position="339"/>
    </location>
</feature>
<evidence type="ECO:0000313" key="10">
    <source>
        <dbReference type="EMBL" id="AAP58506.1"/>
    </source>
</evidence>
<evidence type="ECO:0000256" key="1">
    <source>
        <dbReference type="ARBA" id="ARBA00004651"/>
    </source>
</evidence>
<dbReference type="InterPro" id="IPR004812">
    <property type="entry name" value="Efflux_drug-R_Bcr/CmlA"/>
</dbReference>
<feature type="transmembrane region" description="Helical" evidence="8">
    <location>
        <begin position="280"/>
        <end position="305"/>
    </location>
</feature>
<accession>Q7X358</accession>
<keyword evidence="3" id="KW-0813">Transport</keyword>
<dbReference type="AlphaFoldDB" id="Q7X358"/>
<protein>
    <submittedName>
        <fullName evidence="10">Putative major facilitator subfamily transport protein</fullName>
    </submittedName>
</protein>
<feature type="transmembrane region" description="Helical" evidence="8">
    <location>
        <begin position="140"/>
        <end position="158"/>
    </location>
</feature>
<dbReference type="NCBIfam" id="TIGR00710">
    <property type="entry name" value="efflux_Bcr_CflA"/>
    <property type="match status" value="1"/>
</dbReference>
<dbReference type="Pfam" id="PF07690">
    <property type="entry name" value="MFS_1"/>
    <property type="match status" value="1"/>
</dbReference>
<evidence type="ECO:0000256" key="3">
    <source>
        <dbReference type="ARBA" id="ARBA00022448"/>
    </source>
</evidence>
<dbReference type="InterPro" id="IPR036259">
    <property type="entry name" value="MFS_trans_sf"/>
</dbReference>
<reference evidence="10" key="1">
    <citation type="journal article" date="2003" name="Mol. Microbiol.">
        <title>Acidobacteria form a coherent but highly diverse group within the bacterial domain: evidence from environmental genomics.</title>
        <authorList>
            <person name="Quaiser A."/>
            <person name="Ochsenreiter T."/>
            <person name="Lanz C."/>
            <person name="Schuster S.C."/>
            <person name="Treusch A.H."/>
            <person name="Eck J."/>
            <person name="Schleper C."/>
        </authorList>
    </citation>
    <scope>NUCLEOTIDE SEQUENCE</scope>
</reference>
<evidence type="ECO:0000256" key="5">
    <source>
        <dbReference type="ARBA" id="ARBA00022692"/>
    </source>
</evidence>
<feature type="transmembrane region" description="Helical" evidence="8">
    <location>
        <begin position="223"/>
        <end position="245"/>
    </location>
</feature>
<sequence>MYLPSLPDISSRLEATTAQTQLTISTYLIVFALGQLFYGPASDRFGRRPVLMTGLVIYCAASFLCAFAWSVELLMLGRALQAVGACSGIVLARAIVRDLYSGARAGRELSLMGMVMALAPVLAPLIGGVLQTFFGWRANFVVLTAAGLVIVLTIWFLLPETLAKRSPALKLAGMLRSFGGFLRDGSFLAHTGLVVFVFAGLFAWISGASFVLQDVYGQSAFDFGVAFAVASGGYMVGTALAAKFVGKYGIDAVSGFGAAAAVSGGLLMVGAVLLDVPSGFALVLPMALYLAGMGGVLGQAIAGALQPYHDRAGAASSLLGFLQQGVSAVVGIIIGHMLGDSAMPMAAGVAMCGAITFMIWLTTRGVRARGLRR</sequence>
<organism evidence="10">
    <name type="scientific">uncultured Acidobacteriota bacterium</name>
    <dbReference type="NCBI Taxonomy" id="171953"/>
    <lineage>
        <taxon>Bacteria</taxon>
        <taxon>Pseudomonadati</taxon>
        <taxon>Acidobacteriota</taxon>
        <taxon>environmental samples</taxon>
    </lineage>
</organism>
<evidence type="ECO:0000256" key="8">
    <source>
        <dbReference type="SAM" id="Phobius"/>
    </source>
</evidence>
<feature type="transmembrane region" description="Helical" evidence="8">
    <location>
        <begin position="345"/>
        <end position="363"/>
    </location>
</feature>
<keyword evidence="4" id="KW-1003">Cell membrane</keyword>
<evidence type="ECO:0000256" key="4">
    <source>
        <dbReference type="ARBA" id="ARBA00022475"/>
    </source>
</evidence>
<feature type="transmembrane region" description="Helical" evidence="8">
    <location>
        <begin position="20"/>
        <end position="38"/>
    </location>
</feature>
<comment type="subcellular location">
    <subcellularLocation>
        <location evidence="1">Cell membrane</location>
        <topology evidence="1">Multi-pass membrane protein</topology>
    </subcellularLocation>
</comment>
<keyword evidence="6 8" id="KW-1133">Transmembrane helix</keyword>
<name>Q7X358_9BACT</name>
<dbReference type="GO" id="GO:0005886">
    <property type="term" value="C:plasma membrane"/>
    <property type="evidence" value="ECO:0007669"/>
    <property type="project" value="UniProtKB-SubCell"/>
</dbReference>
<proteinExistence type="inferred from homology"/>
<dbReference type="InterPro" id="IPR050189">
    <property type="entry name" value="MFS_Efflux_Transporters"/>
</dbReference>
<dbReference type="InterPro" id="IPR011701">
    <property type="entry name" value="MFS"/>
</dbReference>
<feature type="transmembrane region" description="Helical" evidence="8">
    <location>
        <begin position="75"/>
        <end position="96"/>
    </location>
</feature>
<keyword evidence="7 8" id="KW-0472">Membrane</keyword>
<dbReference type="EMBL" id="AY281353">
    <property type="protein sequence ID" value="AAP58506.1"/>
    <property type="molecule type" value="Genomic_DNA"/>
</dbReference>
<evidence type="ECO:0000256" key="7">
    <source>
        <dbReference type="ARBA" id="ARBA00023136"/>
    </source>
</evidence>